<evidence type="ECO:0000256" key="1">
    <source>
        <dbReference type="SAM" id="Phobius"/>
    </source>
</evidence>
<feature type="transmembrane region" description="Helical" evidence="1">
    <location>
        <begin position="536"/>
        <end position="558"/>
    </location>
</feature>
<dbReference type="AlphaFoldDB" id="A0AAU0EZI9"/>
<dbReference type="Proteomes" id="UP001432059">
    <property type="component" value="Chromosome"/>
</dbReference>
<dbReference type="InterPro" id="IPR019196">
    <property type="entry name" value="ABC_transp_unknown"/>
</dbReference>
<organism evidence="4 5">
    <name type="scientific">Bergeyella porcorum</name>
    <dbReference type="NCBI Taxonomy" id="1735111"/>
    <lineage>
        <taxon>Bacteria</taxon>
        <taxon>Pseudomonadati</taxon>
        <taxon>Bacteroidota</taxon>
        <taxon>Flavobacteriia</taxon>
        <taxon>Flavobacteriales</taxon>
        <taxon>Weeksellaceae</taxon>
        <taxon>Bergeyella</taxon>
    </lineage>
</organism>
<dbReference type="Pfam" id="PF09822">
    <property type="entry name" value="ABC_transp_aux"/>
    <property type="match status" value="1"/>
</dbReference>
<evidence type="ECO:0000259" key="3">
    <source>
        <dbReference type="Pfam" id="PF23357"/>
    </source>
</evidence>
<feature type="domain" description="ABC-type uncharacterised transport system" evidence="2">
    <location>
        <begin position="193"/>
        <end position="501"/>
    </location>
</feature>
<accession>A0AAU0EZI9</accession>
<keyword evidence="1" id="KW-1133">Transmembrane helix</keyword>
<protein>
    <submittedName>
        <fullName evidence="4">Gliding motility-associated ABC transporter substrate-binding protein GldG</fullName>
    </submittedName>
</protein>
<proteinExistence type="predicted"/>
<keyword evidence="5" id="KW-1185">Reference proteome</keyword>
<dbReference type="KEGG" id="bpor:BPO_0502"/>
<name>A0AAU0EZI9_9FLAO</name>
<dbReference type="InterPro" id="IPR055396">
    <property type="entry name" value="DUF7088"/>
</dbReference>
<dbReference type="Pfam" id="PF23357">
    <property type="entry name" value="DUF7088"/>
    <property type="match status" value="1"/>
</dbReference>
<feature type="domain" description="DUF7088" evidence="3">
    <location>
        <begin position="44"/>
        <end position="146"/>
    </location>
</feature>
<evidence type="ECO:0000259" key="2">
    <source>
        <dbReference type="Pfam" id="PF09822"/>
    </source>
</evidence>
<dbReference type="InterPro" id="IPR019863">
    <property type="entry name" value="Motility-assoc_ABC-rel_GldG"/>
</dbReference>
<reference evidence="4" key="1">
    <citation type="submission" date="2023-10" db="EMBL/GenBank/DDBJ databases">
        <title>Characterization and whole genome sequencing of a novel strain of Bergeyella porcorum QD2021 isolated from pig.</title>
        <authorList>
            <person name="Liu G."/>
            <person name="Chen C."/>
            <person name="Han X."/>
        </authorList>
    </citation>
    <scope>NUCLEOTIDE SEQUENCE</scope>
    <source>
        <strain evidence="4">QD2021</strain>
    </source>
</reference>
<sequence length="564" mass="64366">MYKRKSNLNSSKKMKKSYFTYITILVILLAGTFGLFSTRWDLTQEQRYTLSESSISVLKSIQKPMLVEVYLEGDFPASFKQLQNETRFMLEEFRKVNPKIDFKFIDPIKTKMSQDTLMAMGMSPSRLPDFKDGKVSEIILFPYAVFKYDGYGSSSSLIVEQTGIDASEQLNRSIENLEYNLISNLKSITETQKKNVGILVNQDELRPDEFQGFVDMTLENYNAGPIIPQNKGELTLEDVPTLKKYDALVIAKPRKAFTNGEKLILDQYITNGGKTLWMIDAVNAEMDTLNVARKIMAYPIDINMTDFFFNYGVRINSGLVKDVQKFALLRLVTGEVQGNPQYTSLPWPYFPLGIATDDNPITNHINPVKFEFPTSIDTLSRPNIRTQVLFESSPKTLIKQVPNYVDLKEIASVDSLGQNERPSTPKIYAVSLEGKFPSGYTTRSERNLYPNFRTESPHNKMIVIADGDVGRNKVVQGEVLPLGYDLLTNQMFGNQQFLKNALDWLLDDANLIELRNRNIEARLLDRQRISEEKTQWQWINLLLPLLLTAAMGGVMVFLRKKKFG</sequence>
<dbReference type="EMBL" id="CP136426">
    <property type="protein sequence ID" value="WOC51149.1"/>
    <property type="molecule type" value="Genomic_DNA"/>
</dbReference>
<evidence type="ECO:0000313" key="4">
    <source>
        <dbReference type="EMBL" id="WOC51149.1"/>
    </source>
</evidence>
<keyword evidence="1" id="KW-0812">Transmembrane</keyword>
<feature type="transmembrane region" description="Helical" evidence="1">
    <location>
        <begin position="21"/>
        <end position="40"/>
    </location>
</feature>
<keyword evidence="1" id="KW-0472">Membrane</keyword>
<evidence type="ECO:0000313" key="5">
    <source>
        <dbReference type="Proteomes" id="UP001432059"/>
    </source>
</evidence>
<gene>
    <name evidence="4" type="ORF">BPO_0502</name>
</gene>
<dbReference type="NCBIfam" id="TIGR03521">
    <property type="entry name" value="GldG"/>
    <property type="match status" value="1"/>
</dbReference>